<keyword evidence="1" id="KW-0732">Signal</keyword>
<organism evidence="2 3">
    <name type="scientific">Fasciola gigantica</name>
    <name type="common">Giant liver fluke</name>
    <dbReference type="NCBI Taxonomy" id="46835"/>
    <lineage>
        <taxon>Eukaryota</taxon>
        <taxon>Metazoa</taxon>
        <taxon>Spiralia</taxon>
        <taxon>Lophotrochozoa</taxon>
        <taxon>Platyhelminthes</taxon>
        <taxon>Trematoda</taxon>
        <taxon>Digenea</taxon>
        <taxon>Plagiorchiida</taxon>
        <taxon>Echinostomata</taxon>
        <taxon>Echinostomatoidea</taxon>
        <taxon>Fasciolidae</taxon>
        <taxon>Fasciola</taxon>
    </lineage>
</organism>
<feature type="chain" id="PRO_5021426144" description="MD-2-related lipid-recognition domain-containing protein" evidence="1">
    <location>
        <begin position="18"/>
        <end position="110"/>
    </location>
</feature>
<sequence>MFRRTLMLIFVMAVGMATHLEIPICENSNLLVNSTVIRSSRQFEFVIQFRTNRTILSGHTKGTYWLRDLLPITQPLTDLCAFVDSGCPLEPGDMMYTLRYRMRTRRRQVS</sequence>
<evidence type="ECO:0000313" key="3">
    <source>
        <dbReference type="Proteomes" id="UP000316759"/>
    </source>
</evidence>
<dbReference type="Proteomes" id="UP000316759">
    <property type="component" value="Unassembled WGS sequence"/>
</dbReference>
<evidence type="ECO:0000256" key="1">
    <source>
        <dbReference type="SAM" id="SignalP"/>
    </source>
</evidence>
<keyword evidence="3" id="KW-1185">Reference proteome</keyword>
<protein>
    <recommendedName>
        <fullName evidence="4">MD-2-related lipid-recognition domain-containing protein</fullName>
    </recommendedName>
</protein>
<name>A0A504YT80_FASGI</name>
<reference evidence="2 3" key="1">
    <citation type="submission" date="2019-04" db="EMBL/GenBank/DDBJ databases">
        <title>Annotation for the trematode Fasciola gigantica.</title>
        <authorList>
            <person name="Choi Y.-J."/>
        </authorList>
    </citation>
    <scope>NUCLEOTIDE SEQUENCE [LARGE SCALE GENOMIC DNA]</scope>
    <source>
        <strain evidence="2">Uganda_cow_1</strain>
    </source>
</reference>
<comment type="caution">
    <text evidence="2">The sequence shown here is derived from an EMBL/GenBank/DDBJ whole genome shotgun (WGS) entry which is preliminary data.</text>
</comment>
<evidence type="ECO:0008006" key="4">
    <source>
        <dbReference type="Google" id="ProtNLM"/>
    </source>
</evidence>
<proteinExistence type="predicted"/>
<feature type="signal peptide" evidence="1">
    <location>
        <begin position="1"/>
        <end position="17"/>
    </location>
</feature>
<dbReference type="AlphaFoldDB" id="A0A504YT80"/>
<evidence type="ECO:0000313" key="2">
    <source>
        <dbReference type="EMBL" id="TPP64604.1"/>
    </source>
</evidence>
<dbReference type="EMBL" id="SUNJ01004233">
    <property type="protein sequence ID" value="TPP64604.1"/>
    <property type="molecule type" value="Genomic_DNA"/>
</dbReference>
<gene>
    <name evidence="2" type="ORF">FGIG_02127</name>
</gene>
<accession>A0A504YT80</accession>